<keyword evidence="5" id="KW-0902">Two-component regulatory system</keyword>
<evidence type="ECO:0000313" key="6">
    <source>
        <dbReference type="EMBL" id="RFU36581.1"/>
    </source>
</evidence>
<evidence type="ECO:0000256" key="5">
    <source>
        <dbReference type="ARBA" id="ARBA00023012"/>
    </source>
</evidence>
<gene>
    <name evidence="6" type="ORF">DZF91_37485</name>
</gene>
<evidence type="ECO:0000256" key="1">
    <source>
        <dbReference type="ARBA" id="ARBA00000085"/>
    </source>
</evidence>
<comment type="catalytic activity">
    <reaction evidence="1">
        <text>ATP + protein L-histidine = ADP + protein N-phospho-L-histidine.</text>
        <dbReference type="EC" id="2.7.13.3"/>
    </reaction>
</comment>
<dbReference type="InterPro" id="IPR036890">
    <property type="entry name" value="HATPase_C_sf"/>
</dbReference>
<evidence type="ECO:0000256" key="3">
    <source>
        <dbReference type="ARBA" id="ARBA00022679"/>
    </source>
</evidence>
<sequence length="79" mass="8124">MVKHAATDSAHARVIYGTDEVEVEVTDDGRGSPGAPPAAGHGLVGMRERAALYGGEFAAGPLPVGGFRVRARLPTSELP</sequence>
<keyword evidence="4" id="KW-0418">Kinase</keyword>
<dbReference type="GO" id="GO:0000160">
    <property type="term" value="P:phosphorelay signal transduction system"/>
    <property type="evidence" value="ECO:0007669"/>
    <property type="project" value="UniProtKB-KW"/>
</dbReference>
<dbReference type="SUPFAM" id="SSF55874">
    <property type="entry name" value="ATPase domain of HSP90 chaperone/DNA topoisomerase II/histidine kinase"/>
    <property type="match status" value="1"/>
</dbReference>
<dbReference type="EC" id="2.7.13.3" evidence="2"/>
<dbReference type="Proteomes" id="UP000261811">
    <property type="component" value="Unassembled WGS sequence"/>
</dbReference>
<dbReference type="GO" id="GO:0004673">
    <property type="term" value="F:protein histidine kinase activity"/>
    <property type="evidence" value="ECO:0007669"/>
    <property type="project" value="UniProtKB-EC"/>
</dbReference>
<dbReference type="PANTHER" id="PTHR24421:SF10">
    <property type="entry name" value="NITRATE_NITRITE SENSOR PROTEIN NARQ"/>
    <property type="match status" value="1"/>
</dbReference>
<evidence type="ECO:0000313" key="7">
    <source>
        <dbReference type="Proteomes" id="UP000261811"/>
    </source>
</evidence>
<organism evidence="6 7">
    <name type="scientific">Actinomadura logoneensis</name>
    <dbReference type="NCBI Taxonomy" id="2293572"/>
    <lineage>
        <taxon>Bacteria</taxon>
        <taxon>Bacillati</taxon>
        <taxon>Actinomycetota</taxon>
        <taxon>Actinomycetes</taxon>
        <taxon>Streptosporangiales</taxon>
        <taxon>Thermomonosporaceae</taxon>
        <taxon>Actinomadura</taxon>
    </lineage>
</organism>
<evidence type="ECO:0000256" key="4">
    <source>
        <dbReference type="ARBA" id="ARBA00022777"/>
    </source>
</evidence>
<proteinExistence type="predicted"/>
<reference evidence="6 7" key="1">
    <citation type="submission" date="2018-08" db="EMBL/GenBank/DDBJ databases">
        <title>Actinomadura jelena sp. nov., a novel Actinomycete isolated from soil in Chad.</title>
        <authorList>
            <person name="Shi L."/>
        </authorList>
    </citation>
    <scope>NUCLEOTIDE SEQUENCE [LARGE SCALE GENOMIC DNA]</scope>
    <source>
        <strain evidence="6 7">NEAU-G17</strain>
    </source>
</reference>
<dbReference type="InterPro" id="IPR050482">
    <property type="entry name" value="Sensor_HK_TwoCompSys"/>
</dbReference>
<comment type="caution">
    <text evidence="6">The sequence shown here is derived from an EMBL/GenBank/DDBJ whole genome shotgun (WGS) entry which is preliminary data.</text>
</comment>
<evidence type="ECO:0000256" key="2">
    <source>
        <dbReference type="ARBA" id="ARBA00012438"/>
    </source>
</evidence>
<accession>A0A372J999</accession>
<keyword evidence="7" id="KW-1185">Reference proteome</keyword>
<dbReference type="PANTHER" id="PTHR24421">
    <property type="entry name" value="NITRATE/NITRITE SENSOR PROTEIN NARX-RELATED"/>
    <property type="match status" value="1"/>
</dbReference>
<dbReference type="AlphaFoldDB" id="A0A372J999"/>
<dbReference type="EMBL" id="QURH01001045">
    <property type="protein sequence ID" value="RFU36581.1"/>
    <property type="molecule type" value="Genomic_DNA"/>
</dbReference>
<dbReference type="CDD" id="cd16917">
    <property type="entry name" value="HATPase_UhpB-NarQ-NarX-like"/>
    <property type="match status" value="1"/>
</dbReference>
<name>A0A372J999_9ACTN</name>
<dbReference type="Gene3D" id="3.30.565.10">
    <property type="entry name" value="Histidine kinase-like ATPase, C-terminal domain"/>
    <property type="match status" value="1"/>
</dbReference>
<keyword evidence="3" id="KW-0808">Transferase</keyword>
<protein>
    <recommendedName>
        <fullName evidence="2">histidine kinase</fullName>
        <ecNumber evidence="2">2.7.13.3</ecNumber>
    </recommendedName>
</protein>